<evidence type="ECO:0000313" key="5">
    <source>
        <dbReference type="Ensembl" id="ENSSGRP00000063972.1"/>
    </source>
</evidence>
<dbReference type="PANTHER" id="PTHR10742:SF364">
    <property type="entry name" value="AMINE OXIDASE"/>
    <property type="match status" value="1"/>
</dbReference>
<evidence type="ECO:0000313" key="6">
    <source>
        <dbReference type="Proteomes" id="UP000472262"/>
    </source>
</evidence>
<comment type="cofactor">
    <cofactor evidence="1">
        <name>FAD</name>
        <dbReference type="ChEBI" id="CHEBI:57692"/>
    </cofactor>
</comment>
<keyword evidence="3" id="KW-0274">FAD</keyword>
<organism evidence="5 6">
    <name type="scientific">Sinocyclocheilus grahami</name>
    <name type="common">Dianchi golden-line fish</name>
    <name type="synonym">Barbus grahami</name>
    <dbReference type="NCBI Taxonomy" id="75366"/>
    <lineage>
        <taxon>Eukaryota</taxon>
        <taxon>Metazoa</taxon>
        <taxon>Chordata</taxon>
        <taxon>Craniata</taxon>
        <taxon>Vertebrata</taxon>
        <taxon>Euteleostomi</taxon>
        <taxon>Actinopterygii</taxon>
        <taxon>Neopterygii</taxon>
        <taxon>Teleostei</taxon>
        <taxon>Ostariophysi</taxon>
        <taxon>Cypriniformes</taxon>
        <taxon>Cyprinidae</taxon>
        <taxon>Cyprininae</taxon>
        <taxon>Sinocyclocheilus</taxon>
    </lineage>
</organism>
<evidence type="ECO:0000256" key="2">
    <source>
        <dbReference type="ARBA" id="ARBA00022630"/>
    </source>
</evidence>
<dbReference type="Proteomes" id="UP000472262">
    <property type="component" value="Unassembled WGS sequence"/>
</dbReference>
<accession>A0A672PKH9</accession>
<keyword evidence="6" id="KW-1185">Reference proteome</keyword>
<dbReference type="InterPro" id="IPR002937">
    <property type="entry name" value="Amino_oxidase"/>
</dbReference>
<dbReference type="SUPFAM" id="SSF51905">
    <property type="entry name" value="FAD/NAD(P)-binding domain"/>
    <property type="match status" value="1"/>
</dbReference>
<evidence type="ECO:0000259" key="4">
    <source>
        <dbReference type="Pfam" id="PF01593"/>
    </source>
</evidence>
<dbReference type="AlphaFoldDB" id="A0A672PKH9"/>
<feature type="domain" description="Amine oxidase" evidence="4">
    <location>
        <begin position="66"/>
        <end position="248"/>
    </location>
</feature>
<evidence type="ECO:0000256" key="1">
    <source>
        <dbReference type="ARBA" id="ARBA00001974"/>
    </source>
</evidence>
<sequence length="268" mass="30043">MYVLIPECSTSMGRQKKNPVYCLLKKSGHLNQIPEMGKETFYTRQYPVCVICENGEEILADHVIVIDKLCFGNIAKIFLEYEEAFWENDVGSISLIYEDDTPASVSTNKMQWLKYVQSFSVPRPKERFGHILIGWCPADIADLVETMTDGELSTAITDHLKMFFGRSNIPQPKSILCTKWRSNKFIKGSYAFLPVGVDGQVMDTLAQPLVDGWGKDLQILFAGEATMKTLYGTVQGALLSGHREADRLAAHYKKTVAPTSTTSLDKQV</sequence>
<dbReference type="Ensembl" id="ENSSGRT00000068210.1">
    <property type="protein sequence ID" value="ENSSGRP00000063972.1"/>
    <property type="gene ID" value="ENSSGRG00000033009.1"/>
</dbReference>
<protein>
    <submittedName>
        <fullName evidence="5">Polyamine oxidase (exo-N4-amino) 1</fullName>
    </submittedName>
</protein>
<dbReference type="Gene3D" id="3.90.660.10">
    <property type="match status" value="1"/>
</dbReference>
<proteinExistence type="predicted"/>
<dbReference type="SUPFAM" id="SSF54373">
    <property type="entry name" value="FAD-linked reductases, C-terminal domain"/>
    <property type="match status" value="1"/>
</dbReference>
<dbReference type="InterPro" id="IPR036188">
    <property type="entry name" value="FAD/NAD-bd_sf"/>
</dbReference>
<dbReference type="Pfam" id="PF01593">
    <property type="entry name" value="Amino_oxidase"/>
    <property type="match status" value="1"/>
</dbReference>
<reference evidence="5" key="2">
    <citation type="submission" date="2025-09" db="UniProtKB">
        <authorList>
            <consortium name="Ensembl"/>
        </authorList>
    </citation>
    <scope>IDENTIFICATION</scope>
</reference>
<reference evidence="5" key="1">
    <citation type="submission" date="2025-08" db="UniProtKB">
        <authorList>
            <consortium name="Ensembl"/>
        </authorList>
    </citation>
    <scope>IDENTIFICATION</scope>
</reference>
<dbReference type="GO" id="GO:0046208">
    <property type="term" value="P:spermine catabolic process"/>
    <property type="evidence" value="ECO:0007669"/>
    <property type="project" value="TreeGrafter"/>
</dbReference>
<name>A0A672PKH9_SINGR</name>
<evidence type="ECO:0000256" key="3">
    <source>
        <dbReference type="ARBA" id="ARBA00022827"/>
    </source>
</evidence>
<dbReference type="InterPro" id="IPR050281">
    <property type="entry name" value="Flavin_monoamine_oxidase"/>
</dbReference>
<dbReference type="PANTHER" id="PTHR10742">
    <property type="entry name" value="FLAVIN MONOAMINE OXIDASE"/>
    <property type="match status" value="1"/>
</dbReference>
<dbReference type="Gene3D" id="3.50.50.60">
    <property type="entry name" value="FAD/NAD(P)-binding domain"/>
    <property type="match status" value="1"/>
</dbReference>
<dbReference type="GO" id="GO:0046592">
    <property type="term" value="F:polyamine oxidase activity"/>
    <property type="evidence" value="ECO:0007669"/>
    <property type="project" value="TreeGrafter"/>
</dbReference>
<keyword evidence="2" id="KW-0285">Flavoprotein</keyword>